<keyword evidence="2 4" id="KW-0934">Plastid</keyword>
<dbReference type="InterPro" id="IPR009631">
    <property type="entry name" value="CGLD27-like"/>
</dbReference>
<dbReference type="GO" id="GO:0009536">
    <property type="term" value="C:plastid"/>
    <property type="evidence" value="ECO:0007669"/>
    <property type="project" value="UniProtKB-SubCell"/>
</dbReference>
<keyword evidence="3" id="KW-0812">Transmembrane</keyword>
<evidence type="ECO:0008006" key="5">
    <source>
        <dbReference type="Google" id="ProtNLM"/>
    </source>
</evidence>
<dbReference type="PANTHER" id="PTHR34214">
    <property type="match status" value="1"/>
</dbReference>
<keyword evidence="4" id="KW-0150">Chloroplast</keyword>
<feature type="transmembrane region" description="Helical" evidence="3">
    <location>
        <begin position="72"/>
        <end position="92"/>
    </location>
</feature>
<geneLocation type="chloroplast" evidence="4"/>
<dbReference type="EMBL" id="MF101408">
    <property type="protein sequence ID" value="ARW59404.1"/>
    <property type="molecule type" value="Genomic_DNA"/>
</dbReference>
<protein>
    <recommendedName>
        <fullName evidence="5">Ycf36</fullName>
    </recommendedName>
</protein>
<feature type="transmembrane region" description="Helical" evidence="3">
    <location>
        <begin position="144"/>
        <end position="164"/>
    </location>
</feature>
<dbReference type="PANTHER" id="PTHR34214:SF3">
    <property type="entry name" value="PROTEIN CONSERVED IN THE GREEN LINEAGE AND DIATOMS 27, CHLOROPLASTIC"/>
    <property type="match status" value="1"/>
</dbReference>
<reference evidence="4" key="1">
    <citation type="journal article" date="2017" name="J. Phycol.">
        <title>Analysis of chloroplast genomes and a supermatrix inform reclassification of the Rhodomelaceae (Rhodophyta).</title>
        <authorList>
            <person name="Diaz-Tapia P."/>
            <person name="Maggs C.A."/>
            <person name="West J.A."/>
            <person name="Verbruggen H."/>
        </authorList>
    </citation>
    <scope>NUCLEOTIDE SEQUENCE</scope>
    <source>
        <strain evidence="4">DHO101</strain>
    </source>
</reference>
<accession>A0A1Z1M0X1</accession>
<gene>
    <name evidence="4" type="primary">ycf36</name>
</gene>
<evidence type="ECO:0000256" key="2">
    <source>
        <dbReference type="ARBA" id="ARBA00022640"/>
    </source>
</evidence>
<dbReference type="RefSeq" id="YP_009391260.1">
    <property type="nucleotide sequence ID" value="NC_035257.1"/>
</dbReference>
<proteinExistence type="predicted"/>
<evidence type="ECO:0000313" key="4">
    <source>
        <dbReference type="EMBL" id="ARW59404.1"/>
    </source>
</evidence>
<dbReference type="AlphaFoldDB" id="A0A1Z1M0X1"/>
<organism evidence="4">
    <name type="scientific">Dipterocladia arabiensis</name>
    <dbReference type="NCBI Taxonomy" id="2007176"/>
    <lineage>
        <taxon>Eukaryota</taxon>
        <taxon>Rhodophyta</taxon>
        <taxon>Florideophyceae</taxon>
        <taxon>Rhodymeniophycidae</taxon>
        <taxon>Ceramiales</taxon>
        <taxon>Dasyaceae</taxon>
        <taxon>Dipterocladia</taxon>
    </lineage>
</organism>
<dbReference type="GeneID" id="33352833"/>
<sequence>MPKVTKNCPVPFDQQPLNEYLQLKKSGFFLWSTYKTQQYIHIISMLFLFLFVICALVLFVCLFKRINLFKLIVLNFFIVDIIFLFIIARLYLGWSYIIKRLLSATIFYEESGWYDGQVWIKTAENLTRDRLLGLYHVLPLLNRIKLTFFIFFCNLILHYGLYYLV</sequence>
<evidence type="ECO:0000256" key="1">
    <source>
        <dbReference type="ARBA" id="ARBA00004474"/>
    </source>
</evidence>
<feature type="transmembrane region" description="Helical" evidence="3">
    <location>
        <begin position="39"/>
        <end position="60"/>
    </location>
</feature>
<keyword evidence="3" id="KW-1133">Transmembrane helix</keyword>
<name>A0A1Z1M0X1_9FLOR</name>
<evidence type="ECO:0000256" key="3">
    <source>
        <dbReference type="SAM" id="Phobius"/>
    </source>
</evidence>
<dbReference type="Pfam" id="PF06799">
    <property type="entry name" value="CGLD27-like"/>
    <property type="match status" value="1"/>
</dbReference>
<comment type="subcellular location">
    <subcellularLocation>
        <location evidence="1">Plastid</location>
    </subcellularLocation>
</comment>
<keyword evidence="3" id="KW-0472">Membrane</keyword>